<feature type="domain" description="C-type lectin" evidence="15">
    <location>
        <begin position="943"/>
        <end position="1072"/>
    </location>
</feature>
<accession>A0AAV7BMC3</accession>
<dbReference type="SMART" id="SM00059">
    <property type="entry name" value="FN2"/>
    <property type="match status" value="1"/>
</dbReference>
<dbReference type="AlphaFoldDB" id="A0AAV7BMC3"/>
<reference evidence="17" key="1">
    <citation type="thesis" date="2020" institute="ProQuest LLC" country="789 East Eisenhower Parkway, Ann Arbor, MI, USA">
        <title>Comparative Genomics and Chromosome Evolution.</title>
        <authorList>
            <person name="Mudd A.B."/>
        </authorList>
    </citation>
    <scope>NUCLEOTIDE SEQUENCE</scope>
    <source>
        <strain evidence="17">237g6f4</strain>
        <tissue evidence="17">Blood</tissue>
    </source>
</reference>
<evidence type="ECO:0000256" key="1">
    <source>
        <dbReference type="ARBA" id="ARBA00004530"/>
    </source>
</evidence>
<dbReference type="PRINTS" id="PR00013">
    <property type="entry name" value="FNTYPEII"/>
</dbReference>
<name>A0AAV7BMC3_ENGPU</name>
<dbReference type="GO" id="GO:0005537">
    <property type="term" value="F:D-mannose binding"/>
    <property type="evidence" value="ECO:0007669"/>
    <property type="project" value="UniProtKB-ARBA"/>
</dbReference>
<dbReference type="InterPro" id="IPR016186">
    <property type="entry name" value="C-type_lectin-like/link_sf"/>
</dbReference>
<feature type="signal peptide" evidence="14">
    <location>
        <begin position="1"/>
        <end position="18"/>
    </location>
</feature>
<dbReference type="Proteomes" id="UP000824782">
    <property type="component" value="Unassembled WGS sequence"/>
</dbReference>
<dbReference type="FunFam" id="3.10.100.10:FF:000022">
    <property type="entry name" value="Mannose receptor C-type 1"/>
    <property type="match status" value="1"/>
</dbReference>
<dbReference type="InterPro" id="IPR001304">
    <property type="entry name" value="C-type_lectin-like"/>
</dbReference>
<dbReference type="SMART" id="SM00034">
    <property type="entry name" value="CLECT"/>
    <property type="match status" value="7"/>
</dbReference>
<dbReference type="Gene3D" id="2.80.10.50">
    <property type="match status" value="1"/>
</dbReference>
<dbReference type="InterPro" id="IPR036943">
    <property type="entry name" value="FN_type2_sf"/>
</dbReference>
<dbReference type="PRINTS" id="PR01504">
    <property type="entry name" value="PNCREATITSAP"/>
</dbReference>
<evidence type="ECO:0000256" key="10">
    <source>
        <dbReference type="ARBA" id="ARBA00023170"/>
    </source>
</evidence>
<evidence type="ECO:0000313" key="17">
    <source>
        <dbReference type="EMBL" id="KAG8573739.1"/>
    </source>
</evidence>
<feature type="domain" description="C-type lectin" evidence="15">
    <location>
        <begin position="505"/>
        <end position="620"/>
    </location>
</feature>
<dbReference type="SUPFAM" id="SSF56436">
    <property type="entry name" value="C-type lectin-like"/>
    <property type="match status" value="8"/>
</dbReference>
<feature type="domain" description="C-type lectin" evidence="15">
    <location>
        <begin position="647"/>
        <end position="770"/>
    </location>
</feature>
<feature type="domain" description="C-type lectin" evidence="15">
    <location>
        <begin position="1094"/>
        <end position="1206"/>
    </location>
</feature>
<dbReference type="SUPFAM" id="SSF50370">
    <property type="entry name" value="Ricin B-like lectins"/>
    <property type="match status" value="1"/>
</dbReference>
<dbReference type="InterPro" id="IPR050111">
    <property type="entry name" value="C-type_lectin/snaclec_domain"/>
</dbReference>
<comment type="subcellular location">
    <subcellularLocation>
        <location evidence="1">Endosome membrane</location>
        <topology evidence="1">Single-pass type I membrane protein</topology>
    </subcellularLocation>
</comment>
<dbReference type="FunFam" id="2.10.10.10:FF:000001">
    <property type="entry name" value="Fibronectin 1a isoform 1"/>
    <property type="match status" value="1"/>
</dbReference>
<dbReference type="CDD" id="cd23407">
    <property type="entry name" value="beta-trefoil_Ricin_MRC1"/>
    <property type="match status" value="1"/>
</dbReference>
<dbReference type="FunFam" id="2.80.10.50:FF:000032">
    <property type="entry name" value="macrophage mannose receptor 1"/>
    <property type="match status" value="1"/>
</dbReference>
<keyword evidence="3" id="KW-0812">Transmembrane</keyword>
<feature type="disulfide bond" evidence="13">
    <location>
        <begin position="179"/>
        <end position="206"/>
    </location>
</feature>
<organism evidence="17 18">
    <name type="scientific">Engystomops pustulosus</name>
    <name type="common">Tungara frog</name>
    <name type="synonym">Physalaemus pustulosus</name>
    <dbReference type="NCBI Taxonomy" id="76066"/>
    <lineage>
        <taxon>Eukaryota</taxon>
        <taxon>Metazoa</taxon>
        <taxon>Chordata</taxon>
        <taxon>Craniata</taxon>
        <taxon>Vertebrata</taxon>
        <taxon>Euteleostomi</taxon>
        <taxon>Amphibia</taxon>
        <taxon>Batrachia</taxon>
        <taxon>Anura</taxon>
        <taxon>Neobatrachia</taxon>
        <taxon>Hyloidea</taxon>
        <taxon>Leptodactylidae</taxon>
        <taxon>Leiuperinae</taxon>
        <taxon>Engystomops</taxon>
    </lineage>
</organism>
<feature type="disulfide bond" evidence="13">
    <location>
        <begin position="165"/>
        <end position="191"/>
    </location>
</feature>
<evidence type="ECO:0000256" key="6">
    <source>
        <dbReference type="ARBA" id="ARBA00022753"/>
    </source>
</evidence>
<dbReference type="InterPro" id="IPR016187">
    <property type="entry name" value="CTDL_fold"/>
</dbReference>
<evidence type="ECO:0000256" key="9">
    <source>
        <dbReference type="ARBA" id="ARBA00023157"/>
    </source>
</evidence>
<keyword evidence="5" id="KW-0677">Repeat</keyword>
<evidence type="ECO:0000256" key="7">
    <source>
        <dbReference type="ARBA" id="ARBA00022989"/>
    </source>
</evidence>
<evidence type="ECO:0000259" key="16">
    <source>
        <dbReference type="PROSITE" id="PS51092"/>
    </source>
</evidence>
<dbReference type="Gene3D" id="3.10.100.10">
    <property type="entry name" value="Mannose-Binding Protein A, subunit A"/>
    <property type="match status" value="7"/>
</dbReference>
<dbReference type="InterPro" id="IPR000562">
    <property type="entry name" value="FN_type2_dom"/>
</dbReference>
<proteinExistence type="predicted"/>
<dbReference type="PROSITE" id="PS51092">
    <property type="entry name" value="FN2_2"/>
    <property type="match status" value="1"/>
</dbReference>
<protein>
    <recommendedName>
        <fullName evidence="12">Macrophage mannose receptor 1</fullName>
    </recommendedName>
</protein>
<keyword evidence="18" id="KW-1185">Reference proteome</keyword>
<dbReference type="CDD" id="cd00062">
    <property type="entry name" value="FN2"/>
    <property type="match status" value="1"/>
</dbReference>
<keyword evidence="11" id="KW-0325">Glycoprotein</keyword>
<feature type="domain" description="C-type lectin" evidence="15">
    <location>
        <begin position="363"/>
        <end position="480"/>
    </location>
</feature>
<dbReference type="PROSITE" id="PS50231">
    <property type="entry name" value="RICIN_B_LECTIN"/>
    <property type="match status" value="1"/>
</dbReference>
<evidence type="ECO:0000256" key="3">
    <source>
        <dbReference type="ARBA" id="ARBA00022692"/>
    </source>
</evidence>
<keyword evidence="6" id="KW-0967">Endosome</keyword>
<evidence type="ECO:0000256" key="4">
    <source>
        <dbReference type="ARBA" id="ARBA00022729"/>
    </source>
</evidence>
<keyword evidence="10" id="KW-0675">Receptor</keyword>
<dbReference type="InterPro" id="IPR000772">
    <property type="entry name" value="Ricin_B_lectin"/>
</dbReference>
<dbReference type="EMBL" id="WNYA01000005">
    <property type="protein sequence ID" value="KAG8573739.1"/>
    <property type="molecule type" value="Genomic_DNA"/>
</dbReference>
<dbReference type="FunFam" id="3.10.100.10:FF:000025">
    <property type="entry name" value="Mannose receptor C-type 1"/>
    <property type="match status" value="1"/>
</dbReference>
<dbReference type="Gene3D" id="2.10.10.10">
    <property type="entry name" value="Fibronectin, type II, collagen-binding"/>
    <property type="match status" value="1"/>
</dbReference>
<evidence type="ECO:0000256" key="13">
    <source>
        <dbReference type="PROSITE-ProRule" id="PRU00479"/>
    </source>
</evidence>
<dbReference type="FunFam" id="3.10.100.10:FF:000014">
    <property type="entry name" value="Macrophage mannose receptor 1"/>
    <property type="match status" value="1"/>
</dbReference>
<evidence type="ECO:0000256" key="11">
    <source>
        <dbReference type="ARBA" id="ARBA00023180"/>
    </source>
</evidence>
<evidence type="ECO:0000256" key="14">
    <source>
        <dbReference type="SAM" id="SignalP"/>
    </source>
</evidence>
<keyword evidence="4 14" id="KW-0732">Signal</keyword>
<dbReference type="FunFam" id="3.10.100.10:FF:000023">
    <property type="entry name" value="Macrophage mannose receptor 1"/>
    <property type="match status" value="1"/>
</dbReference>
<evidence type="ECO:0000256" key="12">
    <source>
        <dbReference type="ARBA" id="ARBA00071860"/>
    </source>
</evidence>
<keyword evidence="9 13" id="KW-1015">Disulfide bond</keyword>
<dbReference type="Pfam" id="PF00059">
    <property type="entry name" value="Lectin_C"/>
    <property type="match status" value="7"/>
</dbReference>
<dbReference type="FunFam" id="3.10.100.10:FF:000027">
    <property type="entry name" value="Mannose receptor, C type 1"/>
    <property type="match status" value="1"/>
</dbReference>
<dbReference type="PROSITE" id="PS50041">
    <property type="entry name" value="C_TYPE_LECTIN_2"/>
    <property type="match status" value="7"/>
</dbReference>
<dbReference type="PROSITE" id="PS00615">
    <property type="entry name" value="C_TYPE_LECTIN_1"/>
    <property type="match status" value="3"/>
</dbReference>
<gene>
    <name evidence="17" type="ORF">GDO81_012524</name>
</gene>
<dbReference type="Pfam" id="PF00040">
    <property type="entry name" value="fn2"/>
    <property type="match status" value="1"/>
</dbReference>
<keyword evidence="2" id="KW-0254">Endocytosis</keyword>
<dbReference type="InterPro" id="IPR018378">
    <property type="entry name" value="C-type_lectin_CS"/>
</dbReference>
<evidence type="ECO:0000313" key="18">
    <source>
        <dbReference type="Proteomes" id="UP000824782"/>
    </source>
</evidence>
<evidence type="ECO:0000256" key="2">
    <source>
        <dbReference type="ARBA" id="ARBA00022583"/>
    </source>
</evidence>
<comment type="caution">
    <text evidence="17">The sequence shown here is derived from an EMBL/GenBank/DDBJ whole genome shotgun (WGS) entry which is preliminary data.</text>
</comment>
<sequence>MTATILLVLLYLIWPSHQLESDTFLIYNENHKKCLEGKNTIVVAAQCNEKSNAQKFRWISKHQLINVETSQCLAVSSIAEWSAVTLYTCDGSSELQKWDCKNETLFGIVGSNLHLNYGNRKEEVLLYKGIGFWSRWRIYSTPDDLCTKAYEEIYTLKGNANGQPCVFPFKYDNKWYPDCTTAGRSDGLPWCSTTVEYEKDKMYGFCPSKVTSDKFWTTDSVTGVKYQINTDSALTWYQARRSCQQQDAELLSITELHEQSFISGLTNVVSVILWVGLNSLDFNAGWRWDDGGPFRYLNWVPGNPSTEPGINCVALNPGKSGKWESKECGQKLGYICKKGNSSESYIAPSGSDPISCPPSWIPYNGYCYTLRKESRMWKDAMVSCRKEEGDLASLHNIEESSFITSQFEFADAEYVWLGLNDLKTQLFFEWSDGSPVTYTIWQRGEPTHQTNKQEDCVALSTKDGQWADHMCEKKFPYLCKRKPLPVDPGQAPTEEQGCDKGWKRHGYYCYFISTSASTFPEANNTCNGIGAYLMTVEDRFEQAYLTSLIGFRPEKYFWTGLSDTEERTTFTWTNKEKVLYTHWNSDMPGRKQGCVVMRTGRKAGLWDVINCDENAKYVCKKWAQGVTPPPPPTTTREPTCPDGWKASSRACYKHYMKEMVDKKSWFDARDFCRAIGGDLLSITDKEEESSVWAMLMNEGVYRHIFWVGLVNSDPDEGFTWSDGSPLNYENWSYGEPNNYQGLELCGELNTDHRLSWNDRHCESPQDWICELKKGATLKPEPTNSPIPVYDITTDGWVIQNDRQYYFSTEEVSMDKAREFCKSHYGDIVTINNESERKFLWKYILKNGKGNAYFIGLRLAVDKEFMWMDGTLVNFVAWASYEPNFANNDENCVTMYKNLGYWNDVNCGYPSPFICERKISSINVTAAPTAPAPQGGCPSEWVLFGKKCYKVYGNEPEDVVDWFAARTSCQQKGGNLVTINNELTQAFLTANLLADFPVDVWIGMNDKNQEHMFLWTDQSGVSYTNWAKGHPSGSHVYAYNDDTDCVSMKRGVVLDAGAWTEEECELNKGYICQKSPDPSIPVAPTKPSTTNQYKYKDASYKFVKTKMKWDEARRVCKSSDSELVSILDEYTTSYLKLRLAEHKEPFWIGLTSTNKTGDMYRWIDNWRLRYTKWAAGEPKKRNACVYVDVDGEWKTASCDVTYSAICKQTNVIPPTDPPQKPGKCPEIGGKTWIPFRGHCYLIESSYTRNWAQSSMECLRNGSN</sequence>
<dbReference type="Pfam" id="PF24562">
    <property type="entry name" value="CysR_MRC2_N"/>
    <property type="match status" value="1"/>
</dbReference>
<evidence type="ECO:0000256" key="8">
    <source>
        <dbReference type="ARBA" id="ARBA00023136"/>
    </source>
</evidence>
<keyword evidence="8" id="KW-0472">Membrane</keyword>
<feature type="domain" description="C-type lectin" evidence="15">
    <location>
        <begin position="799"/>
        <end position="915"/>
    </location>
</feature>
<dbReference type="CDD" id="cd00037">
    <property type="entry name" value="CLECT"/>
    <property type="match status" value="7"/>
</dbReference>
<keyword evidence="7" id="KW-1133">Transmembrane helix</keyword>
<evidence type="ECO:0000259" key="15">
    <source>
        <dbReference type="PROSITE" id="PS50041"/>
    </source>
</evidence>
<feature type="domain" description="Fibronectin type-II" evidence="16">
    <location>
        <begin position="160"/>
        <end position="208"/>
    </location>
</feature>
<evidence type="ECO:0000256" key="5">
    <source>
        <dbReference type="ARBA" id="ARBA00022737"/>
    </source>
</evidence>
<feature type="domain" description="C-type lectin" evidence="15">
    <location>
        <begin position="221"/>
        <end position="337"/>
    </location>
</feature>
<dbReference type="GO" id="GO:0010008">
    <property type="term" value="C:endosome membrane"/>
    <property type="evidence" value="ECO:0007669"/>
    <property type="project" value="UniProtKB-SubCell"/>
</dbReference>
<dbReference type="SMART" id="SM00458">
    <property type="entry name" value="RICIN"/>
    <property type="match status" value="1"/>
</dbReference>
<dbReference type="GO" id="GO:0006897">
    <property type="term" value="P:endocytosis"/>
    <property type="evidence" value="ECO:0007669"/>
    <property type="project" value="UniProtKB-KW"/>
</dbReference>
<dbReference type="InterPro" id="IPR035992">
    <property type="entry name" value="Ricin_B-like_lectins"/>
</dbReference>
<dbReference type="PANTHER" id="PTHR22803">
    <property type="entry name" value="MANNOSE, PHOSPHOLIPASE, LECTIN RECEPTOR RELATED"/>
    <property type="match status" value="1"/>
</dbReference>
<feature type="chain" id="PRO_5043641833" description="Macrophage mannose receptor 1" evidence="14">
    <location>
        <begin position="19"/>
        <end position="1262"/>
    </location>
</feature>